<dbReference type="EMBL" id="AZDA01000046">
    <property type="protein sequence ID" value="KRK39118.1"/>
    <property type="molecule type" value="Genomic_DNA"/>
</dbReference>
<dbReference type="AlphaFoldDB" id="A0A0R1GY84"/>
<protein>
    <submittedName>
        <fullName evidence="2">Uncharacterized protein</fullName>
    </submittedName>
</protein>
<sequence length="143" mass="16301">MKVKKLRWCMLFIAFFGIFGMVLANGSTDVQAKSVKKSLAKIVNEQLSSDTDLGNMTFKWDKSSESFVATLDPDSTLYQQMDQGQVTIWDSLVDTIKDDSKQIKKKGYSKYSAFQILNPSDKSRTFLQVYCGKVHYNVRDDLD</sequence>
<dbReference type="RefSeq" id="WP_057904491.1">
    <property type="nucleotide sequence ID" value="NZ_AZDA01000046.1"/>
</dbReference>
<feature type="chain" id="PRO_5039185499" evidence="1">
    <location>
        <begin position="25"/>
        <end position="143"/>
    </location>
</feature>
<evidence type="ECO:0000256" key="1">
    <source>
        <dbReference type="SAM" id="SignalP"/>
    </source>
</evidence>
<evidence type="ECO:0000313" key="3">
    <source>
        <dbReference type="Proteomes" id="UP000051461"/>
    </source>
</evidence>
<accession>A0A0R1GY84</accession>
<dbReference type="OrthoDB" id="9968356at2"/>
<dbReference type="PATRIC" id="fig|1423726.3.peg.2948"/>
<gene>
    <name evidence="2" type="ORF">FC07_GL002839</name>
</gene>
<feature type="signal peptide" evidence="1">
    <location>
        <begin position="1"/>
        <end position="24"/>
    </location>
</feature>
<name>A0A0R1GY84_9LACO</name>
<proteinExistence type="predicted"/>
<reference evidence="2 3" key="1">
    <citation type="journal article" date="2015" name="Genome Announc.">
        <title>Expanding the biotechnology potential of lactobacilli through comparative genomics of 213 strains and associated genera.</title>
        <authorList>
            <person name="Sun Z."/>
            <person name="Harris H.M."/>
            <person name="McCann A."/>
            <person name="Guo C."/>
            <person name="Argimon S."/>
            <person name="Zhang W."/>
            <person name="Yang X."/>
            <person name="Jeffery I.B."/>
            <person name="Cooney J.C."/>
            <person name="Kagawa T.F."/>
            <person name="Liu W."/>
            <person name="Song Y."/>
            <person name="Salvetti E."/>
            <person name="Wrobel A."/>
            <person name="Rasinkangas P."/>
            <person name="Parkhill J."/>
            <person name="Rea M.C."/>
            <person name="O'Sullivan O."/>
            <person name="Ritari J."/>
            <person name="Douillard F.P."/>
            <person name="Paul Ross R."/>
            <person name="Yang R."/>
            <person name="Briner A.E."/>
            <person name="Felis G.E."/>
            <person name="de Vos W.M."/>
            <person name="Barrangou R."/>
            <person name="Klaenhammer T.R."/>
            <person name="Caufield P.W."/>
            <person name="Cui Y."/>
            <person name="Zhang H."/>
            <person name="O'Toole P.W."/>
        </authorList>
    </citation>
    <scope>NUCLEOTIDE SEQUENCE [LARGE SCALE GENOMIC DNA]</scope>
    <source>
        <strain evidence="2 3">DSM 20003</strain>
    </source>
</reference>
<organism evidence="2 3">
    <name type="scientific">Loigolactobacillus bifermentans DSM 20003</name>
    <dbReference type="NCBI Taxonomy" id="1423726"/>
    <lineage>
        <taxon>Bacteria</taxon>
        <taxon>Bacillati</taxon>
        <taxon>Bacillota</taxon>
        <taxon>Bacilli</taxon>
        <taxon>Lactobacillales</taxon>
        <taxon>Lactobacillaceae</taxon>
        <taxon>Loigolactobacillus</taxon>
    </lineage>
</organism>
<evidence type="ECO:0000313" key="2">
    <source>
        <dbReference type="EMBL" id="KRK39118.1"/>
    </source>
</evidence>
<dbReference type="Proteomes" id="UP000051461">
    <property type="component" value="Unassembled WGS sequence"/>
</dbReference>
<keyword evidence="1" id="KW-0732">Signal</keyword>
<keyword evidence="3" id="KW-1185">Reference proteome</keyword>
<comment type="caution">
    <text evidence="2">The sequence shown here is derived from an EMBL/GenBank/DDBJ whole genome shotgun (WGS) entry which is preliminary data.</text>
</comment>